<sequence length="40" mass="4445">MLGDRDGHCTDTSMGRNRCCVNRNPFPDGCYTAARRIGAR</sequence>
<dbReference type="HOGENOM" id="CLU_3297870_0_0_0"/>
<gene>
    <name evidence="1" type="ordered locus">trd_0545</name>
</gene>
<dbReference type="EMBL" id="CP001275">
    <property type="protein sequence ID" value="ACM05024.1"/>
    <property type="molecule type" value="Genomic_DNA"/>
</dbReference>
<dbReference type="STRING" id="309801.trd_0545"/>
<keyword evidence="2" id="KW-1185">Reference proteome</keyword>
<name>B9KYJ9_THERP</name>
<reference evidence="1 2" key="1">
    <citation type="journal article" date="2009" name="PLoS ONE">
        <title>Complete genome sequence of the aerobic CO-oxidizing thermophile Thermomicrobium roseum.</title>
        <authorList>
            <person name="Wu D."/>
            <person name="Raymond J."/>
            <person name="Wu M."/>
            <person name="Chatterji S."/>
            <person name="Ren Q."/>
            <person name="Graham J.E."/>
            <person name="Bryant D.A."/>
            <person name="Robb F."/>
            <person name="Colman A."/>
            <person name="Tallon L.J."/>
            <person name="Badger J.H."/>
            <person name="Madupu R."/>
            <person name="Ward N.L."/>
            <person name="Eisen J.A."/>
        </authorList>
    </citation>
    <scope>NUCLEOTIDE SEQUENCE [LARGE SCALE GENOMIC DNA]</scope>
    <source>
        <strain evidence="2">ATCC 27502 / DSM 5159 / P-2</strain>
    </source>
</reference>
<evidence type="ECO:0000313" key="1">
    <source>
        <dbReference type="EMBL" id="ACM05024.1"/>
    </source>
</evidence>
<accession>B9KYJ9</accession>
<proteinExistence type="predicted"/>
<organism evidence="1 2">
    <name type="scientific">Thermomicrobium roseum (strain ATCC 27502 / DSM 5159 / P-2)</name>
    <dbReference type="NCBI Taxonomy" id="309801"/>
    <lineage>
        <taxon>Bacteria</taxon>
        <taxon>Pseudomonadati</taxon>
        <taxon>Thermomicrobiota</taxon>
        <taxon>Thermomicrobia</taxon>
        <taxon>Thermomicrobiales</taxon>
        <taxon>Thermomicrobiaceae</taxon>
        <taxon>Thermomicrobium</taxon>
    </lineage>
</organism>
<dbReference type="Proteomes" id="UP000000447">
    <property type="component" value="Chromosome"/>
</dbReference>
<evidence type="ECO:0000313" key="2">
    <source>
        <dbReference type="Proteomes" id="UP000000447"/>
    </source>
</evidence>
<dbReference type="AlphaFoldDB" id="B9KYJ9"/>
<protein>
    <submittedName>
        <fullName evidence="1">Uncharacterized protein</fullName>
    </submittedName>
</protein>
<dbReference type="KEGG" id="tro:trd_0545"/>